<dbReference type="Proteomes" id="UP000011661">
    <property type="component" value="Unassembled WGS sequence"/>
</dbReference>
<name>L9WD93_9EURY</name>
<proteinExistence type="predicted"/>
<dbReference type="AlphaFoldDB" id="L9WD93"/>
<dbReference type="EMBL" id="AOHX01000026">
    <property type="protein sequence ID" value="ELY47327.1"/>
    <property type="molecule type" value="Genomic_DNA"/>
</dbReference>
<reference evidence="1 2" key="1">
    <citation type="journal article" date="2014" name="PLoS Genet.">
        <title>Phylogenetically driven sequencing of extremely halophilic archaea reveals strategies for static and dynamic osmo-response.</title>
        <authorList>
            <person name="Becker E.A."/>
            <person name="Seitzer P.M."/>
            <person name="Tritt A."/>
            <person name="Larsen D."/>
            <person name="Krusor M."/>
            <person name="Yao A.I."/>
            <person name="Wu D."/>
            <person name="Madern D."/>
            <person name="Eisen J.A."/>
            <person name="Darling A.E."/>
            <person name="Facciotti M.T."/>
        </authorList>
    </citation>
    <scope>NUCLEOTIDE SEQUENCE [LARGE SCALE GENOMIC DNA]</scope>
    <source>
        <strain evidence="1 2">JCM 14089</strain>
    </source>
</reference>
<keyword evidence="2" id="KW-1185">Reference proteome</keyword>
<protein>
    <submittedName>
        <fullName evidence="1">Uncharacterized protein</fullName>
    </submittedName>
</protein>
<gene>
    <name evidence="1" type="ORF">C495_03677</name>
</gene>
<accession>L9WD93</accession>
<dbReference type="PATRIC" id="fig|1230460.4.peg.735"/>
<organism evidence="1 2">
    <name type="scientific">Natronorubrum sulfidifaciens JCM 14089</name>
    <dbReference type="NCBI Taxonomy" id="1230460"/>
    <lineage>
        <taxon>Archaea</taxon>
        <taxon>Methanobacteriati</taxon>
        <taxon>Methanobacteriota</taxon>
        <taxon>Stenosarchaea group</taxon>
        <taxon>Halobacteria</taxon>
        <taxon>Halobacteriales</taxon>
        <taxon>Natrialbaceae</taxon>
        <taxon>Natronorubrum</taxon>
    </lineage>
</organism>
<sequence>MKHTTAVPTNFKLTERQVAERIGKQYLEYDAELTDEIREAVDVIVAINDVLWSKLNVELQGNITITPIDPYESYEEMCQDIEENNHLAVFSGGTHPTYYGSNMAICREENIRGRAIHDYFGHYLNGVDFSFRGEFMKWHFQKRYYPEHSHRLLFSEVVGQTGAAYYLEGGFDDPAFEQKPIMAPQEWIDLCYDHLDVEVSR</sequence>
<dbReference type="OrthoDB" id="350306at2157"/>
<evidence type="ECO:0000313" key="1">
    <source>
        <dbReference type="EMBL" id="ELY47327.1"/>
    </source>
</evidence>
<comment type="caution">
    <text evidence="1">The sequence shown here is derived from an EMBL/GenBank/DDBJ whole genome shotgun (WGS) entry which is preliminary data.</text>
</comment>
<dbReference type="RefSeq" id="WP_008160121.1">
    <property type="nucleotide sequence ID" value="NZ_AOHX01000026.1"/>
</dbReference>
<evidence type="ECO:0000313" key="2">
    <source>
        <dbReference type="Proteomes" id="UP000011661"/>
    </source>
</evidence>